<feature type="compositionally biased region" description="Basic and acidic residues" evidence="1">
    <location>
        <begin position="21"/>
        <end position="30"/>
    </location>
</feature>
<organism evidence="2">
    <name type="scientific">Aplanochytrium stocchinoi</name>
    <dbReference type="NCBI Taxonomy" id="215587"/>
    <lineage>
        <taxon>Eukaryota</taxon>
        <taxon>Sar</taxon>
        <taxon>Stramenopiles</taxon>
        <taxon>Bigyra</taxon>
        <taxon>Labyrinthulomycetes</taxon>
        <taxon>Thraustochytrida</taxon>
        <taxon>Thraustochytriidae</taxon>
        <taxon>Aplanochytrium</taxon>
    </lineage>
</organism>
<dbReference type="EMBL" id="HBIN01005093">
    <property type="protein sequence ID" value="CAE0433334.1"/>
    <property type="molecule type" value="Transcribed_RNA"/>
</dbReference>
<sequence length="314" mass="34763">MRRLNKKKQKAKQRTHGSGARRAEDGDVGRKNGSLTQRVGEKQNHLDSPPSLYKSVMAGANEGAASVRPLSYQDGGVIQQLTEEEKNARHRSFNIGMDAYNKGGINILAKTKNSKRPKPKKSQLQELQSVSSFQEQSVPGSSDNNLITSTTGVDEYEIENENDDSFDVVPPKAPPRQKSSNRKISRNKDMMLMKRESNNDSREQPSKEVIALDKAEAEAEASLPRPPPRKSELVTVTKDEPEVNEAQRKAGVGVTTEQLSAQELKERRRSFNIGLDAYAKTNPLLGKGGGKGPKRRVSKNPAMMLMQQENNKSN</sequence>
<name>A0A7S3LMD3_9STRA</name>
<protein>
    <submittedName>
        <fullName evidence="2">Uncharacterized protein</fullName>
    </submittedName>
</protein>
<feature type="compositionally biased region" description="Basic residues" evidence="1">
    <location>
        <begin position="1"/>
        <end position="15"/>
    </location>
</feature>
<gene>
    <name evidence="2" type="ORF">ASTO00021_LOCUS3655</name>
</gene>
<feature type="compositionally biased region" description="Basic and acidic residues" evidence="1">
    <location>
        <begin position="186"/>
        <end position="217"/>
    </location>
</feature>
<evidence type="ECO:0000256" key="1">
    <source>
        <dbReference type="SAM" id="MobiDB-lite"/>
    </source>
</evidence>
<accession>A0A7S3LMD3</accession>
<reference evidence="2" key="1">
    <citation type="submission" date="2021-01" db="EMBL/GenBank/DDBJ databases">
        <authorList>
            <person name="Corre E."/>
            <person name="Pelletier E."/>
            <person name="Niang G."/>
            <person name="Scheremetjew M."/>
            <person name="Finn R."/>
            <person name="Kale V."/>
            <person name="Holt S."/>
            <person name="Cochrane G."/>
            <person name="Meng A."/>
            <person name="Brown T."/>
            <person name="Cohen L."/>
        </authorList>
    </citation>
    <scope>NUCLEOTIDE SEQUENCE</scope>
    <source>
        <strain evidence="2">GSBS06</strain>
    </source>
</reference>
<feature type="compositionally biased region" description="Acidic residues" evidence="1">
    <location>
        <begin position="154"/>
        <end position="166"/>
    </location>
</feature>
<feature type="region of interest" description="Disordered" evidence="1">
    <location>
        <begin position="280"/>
        <end position="314"/>
    </location>
</feature>
<proteinExistence type="predicted"/>
<feature type="region of interest" description="Disordered" evidence="1">
    <location>
        <begin position="1"/>
        <end position="57"/>
    </location>
</feature>
<feature type="compositionally biased region" description="Polar residues" evidence="1">
    <location>
        <begin position="124"/>
        <end position="152"/>
    </location>
</feature>
<evidence type="ECO:0000313" key="2">
    <source>
        <dbReference type="EMBL" id="CAE0433334.1"/>
    </source>
</evidence>
<dbReference type="AlphaFoldDB" id="A0A7S3LMD3"/>
<feature type="compositionally biased region" description="Basic residues" evidence="1">
    <location>
        <begin position="112"/>
        <end position="121"/>
    </location>
</feature>
<feature type="region of interest" description="Disordered" evidence="1">
    <location>
        <begin position="81"/>
        <end position="231"/>
    </location>
</feature>